<sequence length="348" mass="41810">MNIIYQYNLFFQKIKKYLNYNIIILTNITIYNLYIKYFLLNIKKYVYKYLYIIKIYDGEIYKNIYTCIKIFNKLLKKKINRNTIILNLGGGVITDLGGFIASIYKRGIIFFNIPTSLLSIIDASIGGKNGINYNYLKNEIGSFYLPNNILIDKNFLLSLKKKDILSGLSELIKYSLIINYKLFILIIINYKFNFSNLIWNKILKYFINIKLYLIKLDYRENNIRKFLNFGHTIGHALESYYLNNNFNISHGESVIIGILYELWLSIKLNILKKNIYINIKKFIFKIFKYLYIKYNIIKYLKKHIIYKMFYDKKNFNKNINFTLIVNKKCTYNNILNKNILYKLFYKNI</sequence>
<evidence type="ECO:0000256" key="6">
    <source>
        <dbReference type="ARBA" id="ARBA00022833"/>
    </source>
</evidence>
<keyword evidence="4" id="KW-0479">Metal-binding</keyword>
<dbReference type="EMBL" id="CP157897">
    <property type="protein sequence ID" value="XBT18830.1"/>
    <property type="molecule type" value="Genomic_DNA"/>
</dbReference>
<evidence type="ECO:0000313" key="13">
    <source>
        <dbReference type="EMBL" id="XBT18830.1"/>
    </source>
</evidence>
<feature type="transmembrane region" description="Helical" evidence="10">
    <location>
        <begin position="20"/>
        <end position="39"/>
    </location>
</feature>
<keyword evidence="10" id="KW-0812">Transmembrane</keyword>
<evidence type="ECO:0000259" key="12">
    <source>
        <dbReference type="Pfam" id="PF24621"/>
    </source>
</evidence>
<dbReference type="GO" id="GO:0046872">
    <property type="term" value="F:metal ion binding"/>
    <property type="evidence" value="ECO:0007669"/>
    <property type="project" value="UniProtKB-KW"/>
</dbReference>
<evidence type="ECO:0000256" key="2">
    <source>
        <dbReference type="ARBA" id="ARBA00001941"/>
    </source>
</evidence>
<reference evidence="13" key="1">
    <citation type="submission" date="2024-06" db="EMBL/GenBank/DDBJ databases">
        <title>Diversity, functionality, and evolutionary history of bacterial symbionts in false click beetles (Coleoptera, Throscidae).</title>
        <authorList>
            <person name="Wierz J.C."/>
            <person name="Malm H."/>
            <person name="Kaltenpoth M."/>
            <person name="Engl T."/>
        </authorList>
    </citation>
    <scope>NUCLEOTIDE SEQUENCE</scope>
    <source>
        <strain evidence="13">AspAUS03</strain>
    </source>
</reference>
<evidence type="ECO:0000256" key="3">
    <source>
        <dbReference type="ARBA" id="ARBA00001947"/>
    </source>
</evidence>
<accession>A0AAU7QT96</accession>
<dbReference type="InterPro" id="IPR050071">
    <property type="entry name" value="Dehydroquinate_synthase"/>
</dbReference>
<dbReference type="GO" id="GO:0003856">
    <property type="term" value="F:3-dehydroquinate synthase activity"/>
    <property type="evidence" value="ECO:0007669"/>
    <property type="project" value="TreeGrafter"/>
</dbReference>
<dbReference type="GO" id="GO:0009073">
    <property type="term" value="P:aromatic amino acid family biosynthetic process"/>
    <property type="evidence" value="ECO:0007669"/>
    <property type="project" value="InterPro"/>
</dbReference>
<feature type="transmembrane region" description="Helical" evidence="10">
    <location>
        <begin position="84"/>
        <end position="104"/>
    </location>
</feature>
<dbReference type="InterPro" id="IPR030960">
    <property type="entry name" value="DHQS/DOIS_N"/>
</dbReference>
<comment type="cofactor">
    <cofactor evidence="3">
        <name>Zn(2+)</name>
        <dbReference type="ChEBI" id="CHEBI:29105"/>
    </cofactor>
</comment>
<evidence type="ECO:0000256" key="1">
    <source>
        <dbReference type="ARBA" id="ARBA00001911"/>
    </source>
</evidence>
<evidence type="ECO:0000256" key="5">
    <source>
        <dbReference type="ARBA" id="ARBA00022741"/>
    </source>
</evidence>
<dbReference type="GO" id="GO:0000166">
    <property type="term" value="F:nucleotide binding"/>
    <property type="evidence" value="ECO:0007669"/>
    <property type="project" value="UniProtKB-KW"/>
</dbReference>
<dbReference type="FunFam" id="3.40.50.1970:FF:000007">
    <property type="entry name" value="Pentafunctional AROM polypeptide"/>
    <property type="match status" value="1"/>
</dbReference>
<keyword evidence="6" id="KW-0862">Zinc</keyword>
<dbReference type="Pfam" id="PF24621">
    <property type="entry name" value="DHQS_C"/>
    <property type="match status" value="1"/>
</dbReference>
<keyword evidence="8 13" id="KW-0456">Lyase</keyword>
<comment type="cofactor">
    <cofactor evidence="1">
        <name>NAD(+)</name>
        <dbReference type="ChEBI" id="CHEBI:57540"/>
    </cofactor>
</comment>
<dbReference type="AlphaFoldDB" id="A0AAU7QT96"/>
<keyword evidence="7" id="KW-0520">NAD</keyword>
<dbReference type="SUPFAM" id="SSF56796">
    <property type="entry name" value="Dehydroquinate synthase-like"/>
    <property type="match status" value="1"/>
</dbReference>
<dbReference type="PANTHER" id="PTHR43622:SF1">
    <property type="entry name" value="3-DEHYDROQUINATE SYNTHASE"/>
    <property type="match status" value="1"/>
</dbReference>
<evidence type="ECO:0000256" key="9">
    <source>
        <dbReference type="ARBA" id="ARBA00023285"/>
    </source>
</evidence>
<evidence type="ECO:0000259" key="11">
    <source>
        <dbReference type="Pfam" id="PF01761"/>
    </source>
</evidence>
<proteinExistence type="predicted"/>
<keyword evidence="9" id="KW-0170">Cobalt</keyword>
<feature type="domain" description="3-dehydroquinate synthase N-terminal" evidence="11">
    <location>
        <begin position="53"/>
        <end position="164"/>
    </location>
</feature>
<dbReference type="Pfam" id="PF01761">
    <property type="entry name" value="DHQ_synthase"/>
    <property type="match status" value="1"/>
</dbReference>
<evidence type="ECO:0000256" key="8">
    <source>
        <dbReference type="ARBA" id="ARBA00023239"/>
    </source>
</evidence>
<protein>
    <submittedName>
        <fullName evidence="13">3-dehydroquinate synthase family protein</fullName>
        <ecNumber evidence="13">4.2.3.-</ecNumber>
    </submittedName>
</protein>
<dbReference type="CDD" id="cd08195">
    <property type="entry name" value="DHQS"/>
    <property type="match status" value="1"/>
</dbReference>
<keyword evidence="10" id="KW-1133">Transmembrane helix</keyword>
<evidence type="ECO:0000256" key="10">
    <source>
        <dbReference type="SAM" id="Phobius"/>
    </source>
</evidence>
<dbReference type="Gene3D" id="3.40.50.1970">
    <property type="match status" value="1"/>
</dbReference>
<dbReference type="Gene3D" id="1.20.1090.10">
    <property type="entry name" value="Dehydroquinate synthase-like - alpha domain"/>
    <property type="match status" value="1"/>
</dbReference>
<gene>
    <name evidence="13" type="ORF">ABPD24_00750</name>
</gene>
<dbReference type="EC" id="4.2.3.-" evidence="13"/>
<dbReference type="InterPro" id="IPR030963">
    <property type="entry name" value="DHQ_synth_fam"/>
</dbReference>
<keyword evidence="10" id="KW-0472">Membrane</keyword>
<evidence type="ECO:0000256" key="4">
    <source>
        <dbReference type="ARBA" id="ARBA00022723"/>
    </source>
</evidence>
<dbReference type="InterPro" id="IPR056179">
    <property type="entry name" value="DHQS_C"/>
</dbReference>
<dbReference type="PIRSF" id="PIRSF001455">
    <property type="entry name" value="DHQ_synth"/>
    <property type="match status" value="1"/>
</dbReference>
<dbReference type="PANTHER" id="PTHR43622">
    <property type="entry name" value="3-DEHYDROQUINATE SYNTHASE"/>
    <property type="match status" value="1"/>
</dbReference>
<keyword evidence="5" id="KW-0547">Nucleotide-binding</keyword>
<name>A0AAU7QT96_9FLAO</name>
<feature type="domain" description="3-dehydroquinate synthase C-terminal" evidence="12">
    <location>
        <begin position="167"/>
        <end position="314"/>
    </location>
</feature>
<evidence type="ECO:0000256" key="7">
    <source>
        <dbReference type="ARBA" id="ARBA00023027"/>
    </source>
</evidence>
<organism evidence="13">
    <name type="scientific">Candidatus Shikimatogenerans sp. AspAUS03</name>
    <dbReference type="NCBI Taxonomy" id="3158563"/>
    <lineage>
        <taxon>Bacteria</taxon>
        <taxon>Pseudomonadati</taxon>
        <taxon>Bacteroidota</taxon>
        <taxon>Flavobacteriia</taxon>
        <taxon>Flavobacteriales</taxon>
        <taxon>Candidatus Shikimatogenerans</taxon>
    </lineage>
</organism>
<comment type="cofactor">
    <cofactor evidence="2">
        <name>Co(2+)</name>
        <dbReference type="ChEBI" id="CHEBI:48828"/>
    </cofactor>
</comment>